<keyword evidence="9" id="KW-1185">Reference proteome</keyword>
<feature type="transmembrane region" description="Helical" evidence="7">
    <location>
        <begin position="57"/>
        <end position="78"/>
    </location>
</feature>
<comment type="subcellular location">
    <subcellularLocation>
        <location evidence="1">Cell membrane</location>
        <topology evidence="1">Multi-pass membrane protein</topology>
    </subcellularLocation>
</comment>
<dbReference type="RefSeq" id="WP_379664763.1">
    <property type="nucleotide sequence ID" value="NZ_JBHULH010000001.1"/>
</dbReference>
<keyword evidence="3" id="KW-1003">Cell membrane</keyword>
<proteinExistence type="inferred from homology"/>
<evidence type="ECO:0000256" key="7">
    <source>
        <dbReference type="SAM" id="Phobius"/>
    </source>
</evidence>
<evidence type="ECO:0000313" key="8">
    <source>
        <dbReference type="EMBL" id="MFD2566041.1"/>
    </source>
</evidence>
<evidence type="ECO:0000256" key="5">
    <source>
        <dbReference type="ARBA" id="ARBA00022989"/>
    </source>
</evidence>
<gene>
    <name evidence="8" type="ORF">ACFSRZ_01580</name>
</gene>
<accession>A0ABW5LP18</accession>
<organism evidence="8 9">
    <name type="scientific">Pseudotenacibaculum haliotis</name>
    <dbReference type="NCBI Taxonomy" id="1862138"/>
    <lineage>
        <taxon>Bacteria</taxon>
        <taxon>Pseudomonadati</taxon>
        <taxon>Bacteroidota</taxon>
        <taxon>Flavobacteriia</taxon>
        <taxon>Flavobacteriales</taxon>
        <taxon>Flavobacteriaceae</taxon>
        <taxon>Pseudotenacibaculum</taxon>
    </lineage>
</organism>
<evidence type="ECO:0000256" key="2">
    <source>
        <dbReference type="ARBA" id="ARBA00005779"/>
    </source>
</evidence>
<keyword evidence="4 7" id="KW-0812">Transmembrane</keyword>
<evidence type="ECO:0000256" key="6">
    <source>
        <dbReference type="ARBA" id="ARBA00023136"/>
    </source>
</evidence>
<evidence type="ECO:0000256" key="1">
    <source>
        <dbReference type="ARBA" id="ARBA00004651"/>
    </source>
</evidence>
<sequence>MESNIILEDNTWLWIVNTLFYLSLYFLIFVISNAIFKFKYRKKGIDVNSELTVKDNAAFSILTVGYYLGVLIIFLGVIQGHSAGYLEDALIISSYSMIGILLLLLASIFNEKVIFIKKFKFYKEIIRDENKGTGFIEAANFIGSALIIYGAITGTTINFFAELEEIGLFLSGCISLIAFWILGQLLLFLFFKIYAKYSPYNVFKQLEEDNEAVGIVYSSIFISISYLYSQAIKGNLESWELMLENIAYYLVLGLILLPVSRFIIDKIILPKSSLTDEIVHQEIPNKGAAIIEAFAYIGSAILISYCI</sequence>
<dbReference type="Pfam" id="PF03994">
    <property type="entry name" value="DUF350"/>
    <property type="match status" value="2"/>
</dbReference>
<evidence type="ECO:0000313" key="9">
    <source>
        <dbReference type="Proteomes" id="UP001597508"/>
    </source>
</evidence>
<comment type="similarity">
    <text evidence="2">Belongs to the UPF0719 family.</text>
</comment>
<dbReference type="InterPro" id="IPR007140">
    <property type="entry name" value="DUF350"/>
</dbReference>
<feature type="transmembrane region" description="Helical" evidence="7">
    <location>
        <begin position="246"/>
        <end position="264"/>
    </location>
</feature>
<evidence type="ECO:0000256" key="4">
    <source>
        <dbReference type="ARBA" id="ARBA00022692"/>
    </source>
</evidence>
<dbReference type="PANTHER" id="PTHR40043">
    <property type="entry name" value="UPF0719 INNER MEMBRANE PROTEIN YJFL"/>
    <property type="match status" value="1"/>
</dbReference>
<keyword evidence="5 7" id="KW-1133">Transmembrane helix</keyword>
<comment type="caution">
    <text evidence="8">The sequence shown here is derived from an EMBL/GenBank/DDBJ whole genome shotgun (WGS) entry which is preliminary data.</text>
</comment>
<evidence type="ECO:0000256" key="3">
    <source>
        <dbReference type="ARBA" id="ARBA00022475"/>
    </source>
</evidence>
<reference evidence="9" key="1">
    <citation type="journal article" date="2019" name="Int. J. Syst. Evol. Microbiol.">
        <title>The Global Catalogue of Microorganisms (GCM) 10K type strain sequencing project: providing services to taxonomists for standard genome sequencing and annotation.</title>
        <authorList>
            <consortium name="The Broad Institute Genomics Platform"/>
            <consortium name="The Broad Institute Genome Sequencing Center for Infectious Disease"/>
            <person name="Wu L."/>
            <person name="Ma J."/>
        </authorList>
    </citation>
    <scope>NUCLEOTIDE SEQUENCE [LARGE SCALE GENOMIC DNA]</scope>
    <source>
        <strain evidence="9">KCTC 52127</strain>
    </source>
</reference>
<protein>
    <submittedName>
        <fullName evidence="8">DUF350 domain-containing protein</fullName>
    </submittedName>
</protein>
<keyword evidence="6 7" id="KW-0472">Membrane</keyword>
<feature type="transmembrane region" description="Helical" evidence="7">
    <location>
        <begin position="12"/>
        <end position="36"/>
    </location>
</feature>
<dbReference type="PANTHER" id="PTHR40043:SF1">
    <property type="entry name" value="UPF0719 INNER MEMBRANE PROTEIN YJFL"/>
    <property type="match status" value="1"/>
</dbReference>
<feature type="transmembrane region" description="Helical" evidence="7">
    <location>
        <begin position="90"/>
        <end position="114"/>
    </location>
</feature>
<feature type="transmembrane region" description="Helical" evidence="7">
    <location>
        <begin position="135"/>
        <end position="160"/>
    </location>
</feature>
<name>A0ABW5LP18_9FLAO</name>
<feature type="transmembrane region" description="Helical" evidence="7">
    <location>
        <begin position="212"/>
        <end position="231"/>
    </location>
</feature>
<dbReference type="Proteomes" id="UP001597508">
    <property type="component" value="Unassembled WGS sequence"/>
</dbReference>
<dbReference type="EMBL" id="JBHULH010000001">
    <property type="protein sequence ID" value="MFD2566041.1"/>
    <property type="molecule type" value="Genomic_DNA"/>
</dbReference>
<feature type="transmembrane region" description="Helical" evidence="7">
    <location>
        <begin position="166"/>
        <end position="191"/>
    </location>
</feature>